<protein>
    <submittedName>
        <fullName evidence="2">Uncharacterized protein</fullName>
    </submittedName>
</protein>
<dbReference type="Proteomes" id="UP000651452">
    <property type="component" value="Unassembled WGS sequence"/>
</dbReference>
<dbReference type="Pfam" id="PF12296">
    <property type="entry name" value="HsbA"/>
    <property type="match status" value="1"/>
</dbReference>
<proteinExistence type="predicted"/>
<dbReference type="PANTHER" id="PTHR38123">
    <property type="entry name" value="CELL WALL SERINE-THREONINE-RICH GALACTOMANNOPROTEIN MP1 (AFU_ORTHOLOGUE AFUA_4G03240)"/>
    <property type="match status" value="1"/>
</dbReference>
<dbReference type="PANTHER" id="PTHR38123:SF5">
    <property type="entry name" value="CELL WALL GALACTOMANNOPROTEIN"/>
    <property type="match status" value="1"/>
</dbReference>
<evidence type="ECO:0000313" key="3">
    <source>
        <dbReference type="Proteomes" id="UP000651452"/>
    </source>
</evidence>
<dbReference type="GO" id="GO:0005576">
    <property type="term" value="C:extracellular region"/>
    <property type="evidence" value="ECO:0007669"/>
    <property type="project" value="TreeGrafter"/>
</dbReference>
<keyword evidence="3" id="KW-1185">Reference proteome</keyword>
<evidence type="ECO:0000256" key="1">
    <source>
        <dbReference type="SAM" id="SignalP"/>
    </source>
</evidence>
<accession>A0A8H7MJK4</accession>
<keyword evidence="1" id="KW-0732">Signal</keyword>
<dbReference type="AlphaFoldDB" id="A0A8H7MJK4"/>
<name>A0A8H7MJK4_9PLEO</name>
<dbReference type="Gene3D" id="1.20.1280.140">
    <property type="match status" value="1"/>
</dbReference>
<evidence type="ECO:0000313" key="2">
    <source>
        <dbReference type="EMBL" id="KAF9697538.1"/>
    </source>
</evidence>
<feature type="signal peptide" evidence="1">
    <location>
        <begin position="1"/>
        <end position="15"/>
    </location>
</feature>
<feature type="chain" id="PRO_5034592600" evidence="1">
    <location>
        <begin position="16"/>
        <end position="189"/>
    </location>
</feature>
<reference evidence="2" key="1">
    <citation type="submission" date="2018-12" db="EMBL/GenBank/DDBJ databases">
        <authorList>
            <person name="Syme R.A."/>
            <person name="Farfan-Caceres L."/>
            <person name="Lichtenzveig J."/>
        </authorList>
    </citation>
    <scope>NUCLEOTIDE SEQUENCE</scope>
    <source>
        <strain evidence="2">Al4</strain>
    </source>
</reference>
<comment type="caution">
    <text evidence="2">The sequence shown here is derived from an EMBL/GenBank/DDBJ whole genome shotgun (WGS) entry which is preliminary data.</text>
</comment>
<dbReference type="OrthoDB" id="2422134at2759"/>
<organism evidence="2 3">
    <name type="scientific">Ascochyta lentis</name>
    <dbReference type="NCBI Taxonomy" id="205686"/>
    <lineage>
        <taxon>Eukaryota</taxon>
        <taxon>Fungi</taxon>
        <taxon>Dikarya</taxon>
        <taxon>Ascomycota</taxon>
        <taxon>Pezizomycotina</taxon>
        <taxon>Dothideomycetes</taxon>
        <taxon>Pleosporomycetidae</taxon>
        <taxon>Pleosporales</taxon>
        <taxon>Pleosporineae</taxon>
        <taxon>Didymellaceae</taxon>
        <taxon>Ascochyta</taxon>
    </lineage>
</organism>
<reference evidence="2" key="2">
    <citation type="submission" date="2020-09" db="EMBL/GenBank/DDBJ databases">
        <title>Reference genome assembly for Australian Ascochyta lentis isolate Al4.</title>
        <authorList>
            <person name="Lee R.C."/>
            <person name="Farfan-Caceres L.M."/>
            <person name="Debler J.W."/>
            <person name="Williams A.H."/>
            <person name="Henares B.M."/>
        </authorList>
    </citation>
    <scope>NUCLEOTIDE SEQUENCE</scope>
    <source>
        <strain evidence="2">Al4</strain>
    </source>
</reference>
<dbReference type="EMBL" id="RZGK01000007">
    <property type="protein sequence ID" value="KAF9697538.1"/>
    <property type="molecule type" value="Genomic_DNA"/>
</dbReference>
<dbReference type="InterPro" id="IPR021054">
    <property type="entry name" value="Cell_wall_mannoprotein_1"/>
</dbReference>
<sequence length="189" mass="19686">MRVLAFAGLLPTVLALALPQAVLPTGQTVVQDINNIHNAVLELDATVQRYDGSAFPTSLVDGTPVLLGVAKIHTVNRAGFRHALASQPFSIPDSNAVISTVTATVNKSIPAATQHLKEKLPAFKQGLLVPVVIASLTLLLSDHDSFSAATLAKVNPGVGEAKVKEGADGVANIHNAIQDAILFYTANAL</sequence>
<gene>
    <name evidence="2" type="ORF">EKO04_004523</name>
</gene>